<feature type="compositionally biased region" description="Low complexity" evidence="1">
    <location>
        <begin position="1321"/>
        <end position="1338"/>
    </location>
</feature>
<dbReference type="Pfam" id="PF26616">
    <property type="entry name" value="CorA-like"/>
    <property type="match status" value="1"/>
</dbReference>
<feature type="compositionally biased region" description="Low complexity" evidence="1">
    <location>
        <begin position="1229"/>
        <end position="1256"/>
    </location>
</feature>
<feature type="compositionally biased region" description="Low complexity" evidence="1">
    <location>
        <begin position="1102"/>
        <end position="1117"/>
    </location>
</feature>
<name>A0A8H4W277_9HELO</name>
<dbReference type="GO" id="GO:0004674">
    <property type="term" value="F:protein serine/threonine kinase activity"/>
    <property type="evidence" value="ECO:0007669"/>
    <property type="project" value="TreeGrafter"/>
</dbReference>
<dbReference type="PANTHER" id="PTHR24359">
    <property type="entry name" value="SERINE/THREONINE-PROTEIN KINASE SBK1"/>
    <property type="match status" value="1"/>
</dbReference>
<reference evidence="3 4" key="1">
    <citation type="submission" date="2020-03" db="EMBL/GenBank/DDBJ databases">
        <title>Draft Genome Sequence of Cudoniella acicularis.</title>
        <authorList>
            <person name="Buettner E."/>
            <person name="Kellner H."/>
        </authorList>
    </citation>
    <scope>NUCLEOTIDE SEQUENCE [LARGE SCALE GENOMIC DNA]</scope>
    <source>
        <strain evidence="3 4">DSM 108380</strain>
    </source>
</reference>
<feature type="domain" description="Protein kinase" evidence="2">
    <location>
        <begin position="703"/>
        <end position="1030"/>
    </location>
</feature>
<evidence type="ECO:0000313" key="4">
    <source>
        <dbReference type="Proteomes" id="UP000566819"/>
    </source>
</evidence>
<proteinExistence type="predicted"/>
<dbReference type="Gene3D" id="1.25.40.20">
    <property type="entry name" value="Ankyrin repeat-containing domain"/>
    <property type="match status" value="1"/>
</dbReference>
<dbReference type="InterPro" id="IPR000719">
    <property type="entry name" value="Prot_kinase_dom"/>
</dbReference>
<dbReference type="OrthoDB" id="5396681at2759"/>
<evidence type="ECO:0000259" key="2">
    <source>
        <dbReference type="PROSITE" id="PS50011"/>
    </source>
</evidence>
<feature type="compositionally biased region" description="Polar residues" evidence="1">
    <location>
        <begin position="1120"/>
        <end position="1130"/>
    </location>
</feature>
<dbReference type="SMART" id="SM00248">
    <property type="entry name" value="ANK"/>
    <property type="match status" value="3"/>
</dbReference>
<gene>
    <name evidence="3" type="ORF">G7Y89_g7300</name>
</gene>
<protein>
    <recommendedName>
        <fullName evidence="2">Protein kinase domain-containing protein</fullName>
    </recommendedName>
</protein>
<dbReference type="Proteomes" id="UP000566819">
    <property type="component" value="Unassembled WGS sequence"/>
</dbReference>
<dbReference type="SUPFAM" id="SSF56112">
    <property type="entry name" value="Protein kinase-like (PK-like)"/>
    <property type="match status" value="1"/>
</dbReference>
<keyword evidence="4" id="KW-1185">Reference proteome</keyword>
<organism evidence="3 4">
    <name type="scientific">Cudoniella acicularis</name>
    <dbReference type="NCBI Taxonomy" id="354080"/>
    <lineage>
        <taxon>Eukaryota</taxon>
        <taxon>Fungi</taxon>
        <taxon>Dikarya</taxon>
        <taxon>Ascomycota</taxon>
        <taxon>Pezizomycotina</taxon>
        <taxon>Leotiomycetes</taxon>
        <taxon>Helotiales</taxon>
        <taxon>Tricladiaceae</taxon>
        <taxon>Cudoniella</taxon>
    </lineage>
</organism>
<evidence type="ECO:0000256" key="1">
    <source>
        <dbReference type="SAM" id="MobiDB-lite"/>
    </source>
</evidence>
<dbReference type="PANTHER" id="PTHR24359:SF1">
    <property type="entry name" value="INHIBITOR OF NUCLEAR FACTOR KAPPA-B KINASE EPSILON SUBUNIT HOMOLOG 1-RELATED"/>
    <property type="match status" value="1"/>
</dbReference>
<feature type="compositionally biased region" description="Polar residues" evidence="1">
    <location>
        <begin position="1258"/>
        <end position="1285"/>
    </location>
</feature>
<dbReference type="SUPFAM" id="SSF48403">
    <property type="entry name" value="Ankyrin repeat"/>
    <property type="match status" value="1"/>
</dbReference>
<sequence length="1542" mass="174072">MPGGRRNIPHTRQAIRPVQERFSAYTGSRNDFPWEAIQGVLQEKWPWWAEWNESRMDDQWVFAVPEKLSDGSKTYHSTLESYKDRLEAIGASLCLENEKDIDLPIRDLYTCKIFYLREGSKIHNHPSRERLGAVEVSKCNIHTPKKLDQWLGAEINSKEDDAFKYVTAVAKDPICRFIYIYAEHSRDRLRVTRGMLAQILTYHQVMPAYLDFMFVFGSQSDPRDLRFSSFRQQTILEDPPRLVAIPELGRSGRQFQLCYNLKGVTMKSKNAKNEKLSEWSIRQAAIHHQFDVVYGTTLWIVTKGRLDLQQRFKRLTGRDGRAEDMSFGNVCECFRSSLAAHLMYCYWSTEDWRWYICWLEEVIDAESSMAVYGPRGPGHNHQQYNPYHIQELHHWKEKACEMAVILEANTNVITALGNFYVGLKANKDFPSVLRENCEGDIDSFVSTLGEMVEGLKMHIIRAKLLVEIISDRKELVMQHLQGQAAERTEQLNLNLEKEAIVMRIVTIVTLLYLPATTDIIKYQNPNGGDPGPGMFSSTAMIRWLQVTLPLTVVTLFAAWFTYKYAERRKGDNEIFISTKASTPKKKNNVRRRFRSWTGNSSPTGTIIPESAGFRLPGTLLMDDNGHLIYEFQKARVTDQELGNARYARGNLQNVLLQSKKGINPESVEKIIAAFEKDRWAFCPVKLKFDMEEDFDNNHILPFCQRQKVNDKGGTASVFQAIIQEKYVCDEIKKKLGNPFEFLEYGKCYELAIKSYLKQKRTYEGEVGAFRGLVGQPDMVQYFGCYEHYDGQDQPTYNIILEFGEMDLVEYFHAKPPPQLPVEIVEFWDWISNIVRSIQTVHELSHGTEKYDGWHGDVKPDNILVVNDKLKLADFGFAEFKKRIEGELGPGELPTTRMRGGTDTYGAPELAQAKSKRNAVTQRIDVWSFGCVLSYTATWVVLGLRGIDEFSMLRRDFLKKQNPKTISDAFHNGNEVLPVIKYWHQHLKSAKRDCDTVTPHILDLVDYELLQRDPINRLSAQALGERLRDIIQKADETLDRSEEISEISEMHKSVKKALLGEKISGETTSSDGNESGRTKPISRRSVRISRLEGTPLMDDFPPNTLTRSSLTRNSSNRSNKSENFSASTSYSKRIPKKSLGSHGFNTTTENGVEYNPPFSGNPGKGKEPALVPPKVEVSTHDDEGNGRLPNPFQDEGSTTSQTPYLHPSEASKPTRSRTSRSPSLPPFPPVSNSSSSSTSRNVPRLPNSSSSGISPNIQRLLNSSSSGTSPNIPPISNLNSSGTSAIITRLPNSSSSSPPNIPTQITQPPHPTPPSHQPPSIPLTIPATTPATSSQSLSPVTRQITEPQKIWSTTRDNTEMALDLCRSILNEVPSAANFTDADKCTPIMIAAQNNNMPIVHALLPHSTIQTRDGEGKTILHHMVIFESLTAAASNAGPYSFHNTILRVVIAAREKGVDILNMMDYNRNPPLYYCVEKNTVETARLLICQGATQHPPGGNDVFIEAVAEKNEDMVALFLGQLDVRFEIDALPKTSQRFATENDYS</sequence>
<accession>A0A8H4W277</accession>
<dbReference type="InterPro" id="IPR011009">
    <property type="entry name" value="Kinase-like_dom_sf"/>
</dbReference>
<feature type="region of interest" description="Disordered" evidence="1">
    <location>
        <begin position="1059"/>
        <end position="1344"/>
    </location>
</feature>
<feature type="compositionally biased region" description="Polar residues" evidence="1">
    <location>
        <begin position="1064"/>
        <end position="1074"/>
    </location>
</feature>
<feature type="compositionally biased region" description="Pro residues" evidence="1">
    <location>
        <begin position="1307"/>
        <end position="1320"/>
    </location>
</feature>
<dbReference type="Pfam" id="PF12796">
    <property type="entry name" value="Ank_2"/>
    <property type="match status" value="1"/>
</dbReference>
<dbReference type="InterPro" id="IPR058257">
    <property type="entry name" value="CorA-like_dom"/>
</dbReference>
<dbReference type="InterPro" id="IPR002110">
    <property type="entry name" value="Ankyrin_rpt"/>
</dbReference>
<dbReference type="SMART" id="SM00220">
    <property type="entry name" value="S_TKc"/>
    <property type="match status" value="1"/>
</dbReference>
<dbReference type="Gene3D" id="1.10.510.10">
    <property type="entry name" value="Transferase(Phosphotransferase) domain 1"/>
    <property type="match status" value="1"/>
</dbReference>
<feature type="compositionally biased region" description="Low complexity" evidence="1">
    <location>
        <begin position="1290"/>
        <end position="1306"/>
    </location>
</feature>
<evidence type="ECO:0000313" key="3">
    <source>
        <dbReference type="EMBL" id="KAF4630836.1"/>
    </source>
</evidence>
<dbReference type="GO" id="GO:0005524">
    <property type="term" value="F:ATP binding"/>
    <property type="evidence" value="ECO:0007669"/>
    <property type="project" value="InterPro"/>
</dbReference>
<comment type="caution">
    <text evidence="3">The sequence shown here is derived from an EMBL/GenBank/DDBJ whole genome shotgun (WGS) entry which is preliminary data.</text>
</comment>
<dbReference type="EMBL" id="JAAMPI010000505">
    <property type="protein sequence ID" value="KAF4630836.1"/>
    <property type="molecule type" value="Genomic_DNA"/>
</dbReference>
<dbReference type="Pfam" id="PF00069">
    <property type="entry name" value="Pkinase"/>
    <property type="match status" value="1"/>
</dbReference>
<dbReference type="InterPro" id="IPR036770">
    <property type="entry name" value="Ankyrin_rpt-contain_sf"/>
</dbReference>
<dbReference type="PROSITE" id="PS50011">
    <property type="entry name" value="PROTEIN_KINASE_DOM"/>
    <property type="match status" value="1"/>
</dbReference>